<gene>
    <name evidence="1" type="ORF">BN1096_1150001</name>
</gene>
<name>A0A068ZVY7_CLODI</name>
<dbReference type="AlphaFoldDB" id="A0A068ZVY7"/>
<accession>A0A068ZVY7</accession>
<reference evidence="1" key="1">
    <citation type="submission" date="2014-07" db="EMBL/GenBank/DDBJ databases">
        <authorList>
            <person name="Monot Marc"/>
        </authorList>
    </citation>
    <scope>NUCLEOTIDE SEQUENCE</scope>
</reference>
<organism evidence="1">
    <name type="scientific">Clostridioides difficile</name>
    <name type="common">Peptoclostridium difficile</name>
    <dbReference type="NCBI Taxonomy" id="1496"/>
    <lineage>
        <taxon>Bacteria</taxon>
        <taxon>Bacillati</taxon>
        <taxon>Bacillota</taxon>
        <taxon>Clostridia</taxon>
        <taxon>Peptostreptococcales</taxon>
        <taxon>Peptostreptococcaceae</taxon>
        <taxon>Clostridioides</taxon>
    </lineage>
</organism>
<dbReference type="EMBL" id="LK932460">
    <property type="protein sequence ID" value="CDS82894.1"/>
    <property type="molecule type" value="Genomic_DNA"/>
</dbReference>
<protein>
    <submittedName>
        <fullName evidence="1">Uncharacterized protein</fullName>
    </submittedName>
</protein>
<evidence type="ECO:0000313" key="1">
    <source>
        <dbReference type="EMBL" id="CDS82894.1"/>
    </source>
</evidence>
<sequence length="60" mass="6721">MCQCRDCWHTVLSVFRDGLPAALPGCPCASQTVKLRVVPFCSFPHSFPIRGFPQGKSRRK</sequence>
<proteinExistence type="predicted"/>